<name>A0A2U2IYW2_9SPHN</name>
<protein>
    <recommendedName>
        <fullName evidence="4">DUF2231 domain-containing protein</fullName>
    </recommendedName>
</protein>
<feature type="transmembrane region" description="Helical" evidence="2">
    <location>
        <begin position="109"/>
        <end position="127"/>
    </location>
</feature>
<proteinExistence type="predicted"/>
<feature type="chain" id="PRO_5015521213" description="DUF2231 domain-containing protein" evidence="3">
    <location>
        <begin position="24"/>
        <end position="203"/>
    </location>
</feature>
<organism evidence="5 6">
    <name type="scientific">Allosphingosinicella humi</name>
    <dbReference type="NCBI Taxonomy" id="2068657"/>
    <lineage>
        <taxon>Bacteria</taxon>
        <taxon>Pseudomonadati</taxon>
        <taxon>Pseudomonadota</taxon>
        <taxon>Alphaproteobacteria</taxon>
        <taxon>Sphingomonadales</taxon>
        <taxon>Sphingomonadaceae</taxon>
        <taxon>Allosphingosinicella</taxon>
    </lineage>
</organism>
<keyword evidence="2" id="KW-0812">Transmembrane</keyword>
<feature type="transmembrane region" description="Helical" evidence="2">
    <location>
        <begin position="174"/>
        <end position="195"/>
    </location>
</feature>
<sequence>MRRAFAIPLLLILSAGPVVPAHAHKGHERNEAVETPAAEPGNASVATAPAVTQPEETEAPSSSAFERLLDWLGRLHPSVVHFPLAFLPAALFTAVIGRRRAGFDEATRFLILAGGLTAPVAMLLGWLDGGWSLWDRDQIMTVHRWLGTAIGVGGLGLVAWVLARPSHVRGNAMLAVLVVMTAAILVQGWHGGALIHGVDHLAW</sequence>
<keyword evidence="6" id="KW-1185">Reference proteome</keyword>
<feature type="signal peptide" evidence="3">
    <location>
        <begin position="1"/>
        <end position="23"/>
    </location>
</feature>
<feature type="transmembrane region" description="Helical" evidence="2">
    <location>
        <begin position="142"/>
        <end position="162"/>
    </location>
</feature>
<dbReference type="RefSeq" id="WP_109272334.1">
    <property type="nucleotide sequence ID" value="NZ_QFFF01000002.1"/>
</dbReference>
<dbReference type="AlphaFoldDB" id="A0A2U2IYW2"/>
<dbReference type="OrthoDB" id="7500556at2"/>
<dbReference type="Proteomes" id="UP000245916">
    <property type="component" value="Unassembled WGS sequence"/>
</dbReference>
<feature type="transmembrane region" description="Helical" evidence="2">
    <location>
        <begin position="79"/>
        <end position="97"/>
    </location>
</feature>
<evidence type="ECO:0000313" key="6">
    <source>
        <dbReference type="Proteomes" id="UP000245916"/>
    </source>
</evidence>
<evidence type="ECO:0000259" key="4">
    <source>
        <dbReference type="Pfam" id="PF09990"/>
    </source>
</evidence>
<dbReference type="Pfam" id="PF09990">
    <property type="entry name" value="DUF2231"/>
    <property type="match status" value="1"/>
</dbReference>
<evidence type="ECO:0000256" key="3">
    <source>
        <dbReference type="SAM" id="SignalP"/>
    </source>
</evidence>
<evidence type="ECO:0000256" key="1">
    <source>
        <dbReference type="SAM" id="MobiDB-lite"/>
    </source>
</evidence>
<feature type="region of interest" description="Disordered" evidence="1">
    <location>
        <begin position="23"/>
        <end position="60"/>
    </location>
</feature>
<comment type="caution">
    <text evidence="5">The sequence shown here is derived from an EMBL/GenBank/DDBJ whole genome shotgun (WGS) entry which is preliminary data.</text>
</comment>
<keyword evidence="3" id="KW-0732">Signal</keyword>
<dbReference type="InterPro" id="IPR019251">
    <property type="entry name" value="DUF2231_TM"/>
</dbReference>
<evidence type="ECO:0000256" key="2">
    <source>
        <dbReference type="SAM" id="Phobius"/>
    </source>
</evidence>
<reference evidence="5 6" key="1">
    <citation type="submission" date="2018-05" db="EMBL/GenBank/DDBJ databases">
        <title>Genome of Sphingosinicella humi QZX222.</title>
        <authorList>
            <person name="Qiao Z."/>
            <person name="Wang G."/>
        </authorList>
    </citation>
    <scope>NUCLEOTIDE SEQUENCE [LARGE SCALE GENOMIC DNA]</scope>
    <source>
        <strain evidence="5 6">QZX222</strain>
    </source>
</reference>
<feature type="domain" description="DUF2231" evidence="4">
    <location>
        <begin position="75"/>
        <end position="194"/>
    </location>
</feature>
<accession>A0A2U2IYW2</accession>
<evidence type="ECO:0000313" key="5">
    <source>
        <dbReference type="EMBL" id="PWG01272.1"/>
    </source>
</evidence>
<gene>
    <name evidence="5" type="ORF">DF286_14170</name>
</gene>
<keyword evidence="2" id="KW-1133">Transmembrane helix</keyword>
<dbReference type="EMBL" id="QFFF01000002">
    <property type="protein sequence ID" value="PWG01272.1"/>
    <property type="molecule type" value="Genomic_DNA"/>
</dbReference>
<keyword evidence="2" id="KW-0472">Membrane</keyword>